<dbReference type="Proteomes" id="UP000661507">
    <property type="component" value="Unassembled WGS sequence"/>
</dbReference>
<dbReference type="Pfam" id="PF19300">
    <property type="entry name" value="BPD_transp_1_N"/>
    <property type="match status" value="1"/>
</dbReference>
<dbReference type="CDD" id="cd06261">
    <property type="entry name" value="TM_PBP2"/>
    <property type="match status" value="1"/>
</dbReference>
<dbReference type="InterPro" id="IPR045621">
    <property type="entry name" value="BPD_transp_1_N"/>
</dbReference>
<dbReference type="RefSeq" id="WP_188967121.1">
    <property type="nucleotide sequence ID" value="NZ_BMKW01000005.1"/>
</dbReference>
<evidence type="ECO:0000256" key="2">
    <source>
        <dbReference type="ARBA" id="ARBA00022448"/>
    </source>
</evidence>
<feature type="domain" description="ABC transmembrane type-1" evidence="8">
    <location>
        <begin position="97"/>
        <end position="325"/>
    </location>
</feature>
<dbReference type="PANTHER" id="PTHR43163">
    <property type="entry name" value="DIPEPTIDE TRANSPORT SYSTEM PERMEASE PROTEIN DPPB-RELATED"/>
    <property type="match status" value="1"/>
</dbReference>
<evidence type="ECO:0000259" key="8">
    <source>
        <dbReference type="PROSITE" id="PS50928"/>
    </source>
</evidence>
<reference evidence="9" key="2">
    <citation type="submission" date="2020-09" db="EMBL/GenBank/DDBJ databases">
        <authorList>
            <person name="Sun Q."/>
            <person name="Zhou Y."/>
        </authorList>
    </citation>
    <scope>NUCLEOTIDE SEQUENCE</scope>
    <source>
        <strain evidence="9">CGMCC 1.3617</strain>
    </source>
</reference>
<organism evidence="9 10">
    <name type="scientific">Neoroseomonas lacus</name>
    <dbReference type="NCBI Taxonomy" id="287609"/>
    <lineage>
        <taxon>Bacteria</taxon>
        <taxon>Pseudomonadati</taxon>
        <taxon>Pseudomonadota</taxon>
        <taxon>Alphaproteobacteria</taxon>
        <taxon>Acetobacterales</taxon>
        <taxon>Acetobacteraceae</taxon>
        <taxon>Neoroseomonas</taxon>
    </lineage>
</organism>
<gene>
    <name evidence="9" type="ORF">GCM10011320_22190</name>
</gene>
<dbReference type="AlphaFoldDB" id="A0A917KJR9"/>
<keyword evidence="2 7" id="KW-0813">Transport</keyword>
<keyword evidence="4 7" id="KW-0812">Transmembrane</keyword>
<protein>
    <submittedName>
        <fullName evidence="9">Peptide ABC transporter permease</fullName>
    </submittedName>
</protein>
<dbReference type="SUPFAM" id="SSF161098">
    <property type="entry name" value="MetI-like"/>
    <property type="match status" value="1"/>
</dbReference>
<name>A0A917KJR9_9PROT</name>
<comment type="subcellular location">
    <subcellularLocation>
        <location evidence="1 7">Cell membrane</location>
        <topology evidence="1 7">Multi-pass membrane protein</topology>
    </subcellularLocation>
</comment>
<dbReference type="GO" id="GO:0005886">
    <property type="term" value="C:plasma membrane"/>
    <property type="evidence" value="ECO:0007669"/>
    <property type="project" value="UniProtKB-SubCell"/>
</dbReference>
<dbReference type="Gene3D" id="1.10.3720.10">
    <property type="entry name" value="MetI-like"/>
    <property type="match status" value="1"/>
</dbReference>
<evidence type="ECO:0000256" key="1">
    <source>
        <dbReference type="ARBA" id="ARBA00004651"/>
    </source>
</evidence>
<feature type="transmembrane region" description="Helical" evidence="7">
    <location>
        <begin position="103"/>
        <end position="124"/>
    </location>
</feature>
<evidence type="ECO:0000256" key="5">
    <source>
        <dbReference type="ARBA" id="ARBA00022989"/>
    </source>
</evidence>
<feature type="transmembrane region" description="Helical" evidence="7">
    <location>
        <begin position="136"/>
        <end position="157"/>
    </location>
</feature>
<evidence type="ECO:0000313" key="9">
    <source>
        <dbReference type="EMBL" id="GGJ14531.1"/>
    </source>
</evidence>
<dbReference type="EMBL" id="BMKW01000005">
    <property type="protein sequence ID" value="GGJ14531.1"/>
    <property type="molecule type" value="Genomic_DNA"/>
</dbReference>
<dbReference type="GO" id="GO:0071916">
    <property type="term" value="F:dipeptide transmembrane transporter activity"/>
    <property type="evidence" value="ECO:0007669"/>
    <property type="project" value="TreeGrafter"/>
</dbReference>
<keyword evidence="5 7" id="KW-1133">Transmembrane helix</keyword>
<accession>A0A917KJR9</accession>
<evidence type="ECO:0000256" key="3">
    <source>
        <dbReference type="ARBA" id="ARBA00022475"/>
    </source>
</evidence>
<proteinExistence type="inferred from homology"/>
<keyword evidence="3" id="KW-1003">Cell membrane</keyword>
<dbReference type="InterPro" id="IPR035906">
    <property type="entry name" value="MetI-like_sf"/>
</dbReference>
<feature type="transmembrane region" description="Helical" evidence="7">
    <location>
        <begin position="256"/>
        <end position="282"/>
    </location>
</feature>
<comment type="caution">
    <text evidence="9">The sequence shown here is derived from an EMBL/GenBank/DDBJ whole genome shotgun (WGS) entry which is preliminary data.</text>
</comment>
<dbReference type="PROSITE" id="PS50928">
    <property type="entry name" value="ABC_TM1"/>
    <property type="match status" value="1"/>
</dbReference>
<dbReference type="PANTHER" id="PTHR43163:SF6">
    <property type="entry name" value="DIPEPTIDE TRANSPORT SYSTEM PERMEASE PROTEIN DPPB-RELATED"/>
    <property type="match status" value="1"/>
</dbReference>
<evidence type="ECO:0000256" key="6">
    <source>
        <dbReference type="ARBA" id="ARBA00023136"/>
    </source>
</evidence>
<sequence>MKTFVLVVNRLAWFVPTLLGLLAIVFFISHVIPADPAAFVAGENATPETVAAIRARLGLDQPLYVQFWRYILSILDGDMGRSIYTGRPVVEDLLSRLPATLELTLVTVLVSIAVGVPLGVVAALRRNSWLDHGLRVVTIAGLAIASFWFAILLQLLFSMRLGWTPLGGRVEGWGPEQITGFYLIDALILQDHEILLDALQHMILPVVTLAVPATATIVRFTRAGMLNALQSNYVLYETAMGYPRRLVIWKYVLRNALIGTVTQIGLIFGILLAGAVVVEAVFDWPGLGTFAVNSILSSDYNAVMGFTVIVGTMFIVVNLVVDILHGMIDPREVR</sequence>
<keyword evidence="6 7" id="KW-0472">Membrane</keyword>
<dbReference type="InterPro" id="IPR000515">
    <property type="entry name" value="MetI-like"/>
</dbReference>
<dbReference type="Pfam" id="PF00528">
    <property type="entry name" value="BPD_transp_1"/>
    <property type="match status" value="1"/>
</dbReference>
<comment type="similarity">
    <text evidence="7">Belongs to the binding-protein-dependent transport system permease family.</text>
</comment>
<reference evidence="9" key="1">
    <citation type="journal article" date="2014" name="Int. J. Syst. Evol. Microbiol.">
        <title>Complete genome sequence of Corynebacterium casei LMG S-19264T (=DSM 44701T), isolated from a smear-ripened cheese.</title>
        <authorList>
            <consortium name="US DOE Joint Genome Institute (JGI-PGF)"/>
            <person name="Walter F."/>
            <person name="Albersmeier A."/>
            <person name="Kalinowski J."/>
            <person name="Ruckert C."/>
        </authorList>
    </citation>
    <scope>NUCLEOTIDE SEQUENCE</scope>
    <source>
        <strain evidence="9">CGMCC 1.3617</strain>
    </source>
</reference>
<evidence type="ECO:0000256" key="7">
    <source>
        <dbReference type="RuleBase" id="RU363032"/>
    </source>
</evidence>
<evidence type="ECO:0000313" key="10">
    <source>
        <dbReference type="Proteomes" id="UP000661507"/>
    </source>
</evidence>
<feature type="transmembrane region" description="Helical" evidence="7">
    <location>
        <begin position="202"/>
        <end position="221"/>
    </location>
</feature>
<keyword evidence="10" id="KW-1185">Reference proteome</keyword>
<evidence type="ECO:0000256" key="4">
    <source>
        <dbReference type="ARBA" id="ARBA00022692"/>
    </source>
</evidence>
<feature type="transmembrane region" description="Helical" evidence="7">
    <location>
        <begin position="12"/>
        <end position="32"/>
    </location>
</feature>
<feature type="transmembrane region" description="Helical" evidence="7">
    <location>
        <begin position="302"/>
        <end position="324"/>
    </location>
</feature>